<dbReference type="SUPFAM" id="SSF103473">
    <property type="entry name" value="MFS general substrate transporter"/>
    <property type="match status" value="1"/>
</dbReference>
<accession>A0A6L3VQ41</accession>
<organism evidence="10 11">
    <name type="scientific">Actinomadura montaniterrae</name>
    <dbReference type="NCBI Taxonomy" id="1803903"/>
    <lineage>
        <taxon>Bacteria</taxon>
        <taxon>Bacillati</taxon>
        <taxon>Actinomycetota</taxon>
        <taxon>Actinomycetes</taxon>
        <taxon>Streptosporangiales</taxon>
        <taxon>Thermomonosporaceae</taxon>
        <taxon>Actinomadura</taxon>
    </lineage>
</organism>
<feature type="transmembrane region" description="Helical" evidence="8">
    <location>
        <begin position="172"/>
        <end position="193"/>
    </location>
</feature>
<feature type="transmembrane region" description="Helical" evidence="8">
    <location>
        <begin position="398"/>
        <end position="417"/>
    </location>
</feature>
<proteinExistence type="predicted"/>
<sequence>MISIQRINFSNRAARRHIRGHCGAENRSPPRSTPVNPPSRRSGGGTLAAACLAIMVSQIANVVPAPINGTIQESLGADGVALAWVTSAFLLPTAILELSFGVLGDLLGRRRVLIGGTAVLAAGALVSGSAHSVHQLWAGQALAGIGAGALIPTSLAIAVAGAATAEQRSRGVATWTLSMSLGTMLGVVVSGALAENVSWHASFYLVAPLALLSLAVTALFARESKSPEGRSLDWPGQAAVAVGMFALLYGIVEGAGVSWTSPRTIVALVAGVAGLVAFVLIERRVAAPMLHLAVFRVPAFSAAAGAAVIGMFSFLGSVYALSIRIGALQHKTGIHAAVFFVILQGVPCLLGPVLPRMMRRFGARRLVTGGLLLLSAGEFWLAALPIGNASLAVHVGPLLLEGIGFLFIVSAMTSAAIDAVPLSYTGMASAAISTARDFGMCVGPSVVSAVALSAATGALPGRLASAGTPAPQVAAATAAADKGGPFAVLGIPGPPAEAALNALAHGFSVGLVLCAAASLLAALATALWLRESSERAVLTEVPAAA</sequence>
<evidence type="ECO:0000256" key="5">
    <source>
        <dbReference type="ARBA" id="ARBA00022989"/>
    </source>
</evidence>
<feature type="transmembrane region" description="Helical" evidence="8">
    <location>
        <begin position="438"/>
        <end position="459"/>
    </location>
</feature>
<evidence type="ECO:0000259" key="9">
    <source>
        <dbReference type="PROSITE" id="PS50850"/>
    </source>
</evidence>
<dbReference type="CDD" id="cd17321">
    <property type="entry name" value="MFS_MMR_MDR_like"/>
    <property type="match status" value="1"/>
</dbReference>
<evidence type="ECO:0000256" key="4">
    <source>
        <dbReference type="ARBA" id="ARBA00022692"/>
    </source>
</evidence>
<keyword evidence="11" id="KW-1185">Reference proteome</keyword>
<keyword evidence="4 8" id="KW-0812">Transmembrane</keyword>
<evidence type="ECO:0000256" key="1">
    <source>
        <dbReference type="ARBA" id="ARBA00004651"/>
    </source>
</evidence>
<feature type="transmembrane region" description="Helical" evidence="8">
    <location>
        <begin position="232"/>
        <end position="252"/>
    </location>
</feature>
<keyword evidence="2" id="KW-0813">Transport</keyword>
<evidence type="ECO:0000256" key="6">
    <source>
        <dbReference type="ARBA" id="ARBA00023136"/>
    </source>
</evidence>
<evidence type="ECO:0000256" key="2">
    <source>
        <dbReference type="ARBA" id="ARBA00022448"/>
    </source>
</evidence>
<feature type="domain" description="Major facilitator superfamily (MFS) profile" evidence="9">
    <location>
        <begin position="46"/>
        <end position="533"/>
    </location>
</feature>
<reference evidence="10 11" key="1">
    <citation type="submission" date="2019-09" db="EMBL/GenBank/DDBJ databases">
        <title>Actinomadura physcomitrii sp. nov., a novel actinomycete isolated from moss [Physcomitrium sphaericum (Ludw) Fuernr].</title>
        <authorList>
            <person name="Liu C."/>
            <person name="Zhuang X."/>
        </authorList>
    </citation>
    <scope>NUCLEOTIDE SEQUENCE [LARGE SCALE GENOMIC DNA]</scope>
    <source>
        <strain evidence="10 11">CYP1-1B</strain>
    </source>
</reference>
<keyword evidence="6 8" id="KW-0472">Membrane</keyword>
<feature type="transmembrane region" description="Helical" evidence="8">
    <location>
        <begin position="112"/>
        <end position="131"/>
    </location>
</feature>
<dbReference type="InterPro" id="IPR011701">
    <property type="entry name" value="MFS"/>
</dbReference>
<feature type="transmembrane region" description="Helical" evidence="8">
    <location>
        <begin position="502"/>
        <end position="529"/>
    </location>
</feature>
<protein>
    <submittedName>
        <fullName evidence="10">MFS transporter</fullName>
    </submittedName>
</protein>
<feature type="transmembrane region" description="Helical" evidence="8">
    <location>
        <begin position="293"/>
        <end position="321"/>
    </location>
</feature>
<evidence type="ECO:0000313" key="10">
    <source>
        <dbReference type="EMBL" id="KAB2371317.1"/>
    </source>
</evidence>
<name>A0A6L3VQ41_9ACTN</name>
<dbReference type="Gene3D" id="1.20.1250.20">
    <property type="entry name" value="MFS general substrate transporter like domains"/>
    <property type="match status" value="2"/>
</dbReference>
<feature type="transmembrane region" description="Helical" evidence="8">
    <location>
        <begin position="199"/>
        <end position="220"/>
    </location>
</feature>
<evidence type="ECO:0000256" key="3">
    <source>
        <dbReference type="ARBA" id="ARBA00022475"/>
    </source>
</evidence>
<evidence type="ECO:0000313" key="11">
    <source>
        <dbReference type="Proteomes" id="UP000483004"/>
    </source>
</evidence>
<feature type="transmembrane region" description="Helical" evidence="8">
    <location>
        <begin position="366"/>
        <end position="386"/>
    </location>
</feature>
<dbReference type="AlphaFoldDB" id="A0A6L3VQ41"/>
<comment type="caution">
    <text evidence="10">The sequence shown here is derived from an EMBL/GenBank/DDBJ whole genome shotgun (WGS) entry which is preliminary data.</text>
</comment>
<feature type="transmembrane region" description="Helical" evidence="8">
    <location>
        <begin position="47"/>
        <end position="67"/>
    </location>
</feature>
<dbReference type="InterPro" id="IPR020846">
    <property type="entry name" value="MFS_dom"/>
</dbReference>
<dbReference type="PANTHER" id="PTHR42718:SF46">
    <property type="entry name" value="BLR6921 PROTEIN"/>
    <property type="match status" value="1"/>
</dbReference>
<evidence type="ECO:0000256" key="7">
    <source>
        <dbReference type="SAM" id="MobiDB-lite"/>
    </source>
</evidence>
<feature type="transmembrane region" description="Helical" evidence="8">
    <location>
        <begin position="137"/>
        <end position="160"/>
    </location>
</feature>
<dbReference type="PROSITE" id="PS50850">
    <property type="entry name" value="MFS"/>
    <property type="match status" value="1"/>
</dbReference>
<keyword evidence="5 8" id="KW-1133">Transmembrane helix</keyword>
<dbReference type="Pfam" id="PF07690">
    <property type="entry name" value="MFS_1"/>
    <property type="match status" value="1"/>
</dbReference>
<gene>
    <name evidence="10" type="ORF">F9B16_32350</name>
</gene>
<dbReference type="GO" id="GO:0022857">
    <property type="term" value="F:transmembrane transporter activity"/>
    <property type="evidence" value="ECO:0007669"/>
    <property type="project" value="InterPro"/>
</dbReference>
<dbReference type="EMBL" id="WBMR01000126">
    <property type="protein sequence ID" value="KAB2371317.1"/>
    <property type="molecule type" value="Genomic_DNA"/>
</dbReference>
<dbReference type="InterPro" id="IPR036259">
    <property type="entry name" value="MFS_trans_sf"/>
</dbReference>
<evidence type="ECO:0000256" key="8">
    <source>
        <dbReference type="SAM" id="Phobius"/>
    </source>
</evidence>
<feature type="transmembrane region" description="Helical" evidence="8">
    <location>
        <begin position="333"/>
        <end position="354"/>
    </location>
</feature>
<keyword evidence="3" id="KW-1003">Cell membrane</keyword>
<comment type="subcellular location">
    <subcellularLocation>
        <location evidence="1">Cell membrane</location>
        <topology evidence="1">Multi-pass membrane protein</topology>
    </subcellularLocation>
</comment>
<dbReference type="PANTHER" id="PTHR42718">
    <property type="entry name" value="MAJOR FACILITATOR SUPERFAMILY MULTIDRUG TRANSPORTER MFSC"/>
    <property type="match status" value="1"/>
</dbReference>
<dbReference type="OrthoDB" id="9781469at2"/>
<feature type="transmembrane region" description="Helical" evidence="8">
    <location>
        <begin position="264"/>
        <end position="281"/>
    </location>
</feature>
<dbReference type="Proteomes" id="UP000483004">
    <property type="component" value="Unassembled WGS sequence"/>
</dbReference>
<dbReference type="GO" id="GO:0005886">
    <property type="term" value="C:plasma membrane"/>
    <property type="evidence" value="ECO:0007669"/>
    <property type="project" value="UniProtKB-SubCell"/>
</dbReference>
<feature type="transmembrane region" description="Helical" evidence="8">
    <location>
        <begin position="79"/>
        <end position="100"/>
    </location>
</feature>
<feature type="region of interest" description="Disordered" evidence="7">
    <location>
        <begin position="22"/>
        <end position="43"/>
    </location>
</feature>